<keyword evidence="1" id="KW-0175">Coiled coil</keyword>
<evidence type="ECO:0000313" key="2">
    <source>
        <dbReference type="EMBL" id="EME76213.1"/>
    </source>
</evidence>
<reference evidence="2 3" key="1">
    <citation type="journal article" date="2013" name="Genome Announc.">
        <title>Draft Whole-Genome Sequence of Bacillus sonorensis Strain L12, a Source of Nonribosomal Lipopeptides.</title>
        <authorList>
            <person name="Adimpong D.B."/>
            <person name="Sorensen K.I."/>
            <person name="Nielsen D.S."/>
            <person name="Thorsen L."/>
            <person name="Rasmussen T.B."/>
            <person name="Derkx P.M."/>
            <person name="Jespersen L."/>
        </authorList>
    </citation>
    <scope>NUCLEOTIDE SEQUENCE [LARGE SCALE GENOMIC DNA]</scope>
    <source>
        <strain evidence="2 3">L12</strain>
    </source>
</reference>
<dbReference type="STRING" id="1274524.BSONL12_04554"/>
<evidence type="ECO:0000256" key="1">
    <source>
        <dbReference type="SAM" id="Coils"/>
    </source>
</evidence>
<gene>
    <name evidence="2" type="ORF">BSONL12_04554</name>
</gene>
<organism evidence="2 3">
    <name type="scientific">Bacillus sonorensis L12</name>
    <dbReference type="NCBI Taxonomy" id="1274524"/>
    <lineage>
        <taxon>Bacteria</taxon>
        <taxon>Bacillati</taxon>
        <taxon>Bacillota</taxon>
        <taxon>Bacilli</taxon>
        <taxon>Bacillales</taxon>
        <taxon>Bacillaceae</taxon>
        <taxon>Bacillus</taxon>
    </lineage>
</organism>
<evidence type="ECO:0000313" key="3">
    <source>
        <dbReference type="Proteomes" id="UP000011907"/>
    </source>
</evidence>
<dbReference type="AlphaFoldDB" id="M5P9T9"/>
<protein>
    <submittedName>
        <fullName evidence="2">Uncharacterized protein</fullName>
    </submittedName>
</protein>
<accession>M5P9T9</accession>
<feature type="coiled-coil region" evidence="1">
    <location>
        <begin position="36"/>
        <end position="73"/>
    </location>
</feature>
<sequence>MVYKKPVRITEKQVQLCYLLEQLYDQVNIVIHDAVLSRASNRLSVIEDAAKEVERVSKEMQQHVNSMRRKRKE</sequence>
<dbReference type="Proteomes" id="UP000011907">
    <property type="component" value="Unassembled WGS sequence"/>
</dbReference>
<comment type="caution">
    <text evidence="2">The sequence shown here is derived from an EMBL/GenBank/DDBJ whole genome shotgun (WGS) entry which is preliminary data.</text>
</comment>
<proteinExistence type="predicted"/>
<dbReference type="EMBL" id="AOFM01000003">
    <property type="protein sequence ID" value="EME76213.1"/>
    <property type="molecule type" value="Genomic_DNA"/>
</dbReference>
<name>M5P9T9_9BACI</name>